<gene>
    <name evidence="1" type="ORF">DNJ96_19035</name>
</gene>
<reference evidence="1 2" key="1">
    <citation type="submission" date="2018-06" db="EMBL/GenBank/DDBJ databases">
        <title>Three novel Pseudomonas species isolated from symptomatic oak.</title>
        <authorList>
            <person name="Bueno-Gonzalez V."/>
            <person name="Brady C."/>
        </authorList>
    </citation>
    <scope>NUCLEOTIDE SEQUENCE [LARGE SCALE GENOMIC DNA]</scope>
    <source>
        <strain evidence="1 2">P17C</strain>
    </source>
</reference>
<accession>A0A4V2KBL9</accession>
<comment type="caution">
    <text evidence="1">The sequence shown here is derived from an EMBL/GenBank/DDBJ whole genome shotgun (WGS) entry which is preliminary data.</text>
</comment>
<dbReference type="EMBL" id="QJUP01000054">
    <property type="protein sequence ID" value="TBU87369.1"/>
    <property type="molecule type" value="Genomic_DNA"/>
</dbReference>
<name>A0A4V2KBL9_9GAMM</name>
<feature type="non-terminal residue" evidence="1">
    <location>
        <position position="1"/>
    </location>
</feature>
<evidence type="ECO:0000313" key="1">
    <source>
        <dbReference type="EMBL" id="TBU87369.1"/>
    </source>
</evidence>
<evidence type="ECO:0000313" key="2">
    <source>
        <dbReference type="Proteomes" id="UP000292639"/>
    </source>
</evidence>
<protein>
    <submittedName>
        <fullName evidence="1">Uncharacterized protein</fullName>
    </submittedName>
</protein>
<proteinExistence type="predicted"/>
<sequence length="788" mass="77208">LLQGTLPGGSDGSGTGLVSTVQTLVNNLGNETAIEPLSDLVNALVDPNDGALSGLTGILENLTSTPDGLGALTHLVNGLSIADDGALTPLVTALNGILQGLENDTPLTPLVNGLLGDGGLIAGLQGQLQNLLQGTLPGGSDGSGTGLVSTVQTLVNNLGNETAIEPLSDLVNALVDPNDGALSGLTGILENLTSTPDGLGALTHLVNGLSIADDGALTPLVTALNSILQGLENDTPLTPLVNGLLGDGGLISGLQGQLQNLLQGTLPGGSDGSGTGLVSTVQTLVGNLGNETAIEPLSDLVNALVDPNDGALSGLTGILENLTSTPDGLGALTHLVNGLSIADDGALTPLVTALNSILQGLENDTPLTPLVNGLLGDGGLISGLQGQLQNLLQGTLPGGSDGSGTGLVSTVQTLVGNLGNETAIEPLSDLVNALVDPNDGALSGLTGILENLTSTPDGLGALTHLVNGLSIADDGALTPLVTALNSILQGLSNATPITDLLNDLLGTGGALANLLGDGGLGNLLGGVLPGGSANGGLLPLGALTGNLLISLDAGLELEGLLATPLGGLSNSLVGSLNDALQPLVGASFTLGETGYVDPEGSLVTGVLSAVGDLLAPVIDDLLTLPALSSGVLAGQVSGEADISEVVSGLSLHLLDAGVLDGIPVVGDLLSGVLDGLGGLGDLVGGIIGGLLPPLLPGLSGGTGLQLFSLDLGLSSESAAQPEQSDELGLTLDGLFATESLSLVLETGETLELASSLVADLPPLEPLDALLHLGTRTDEDEQGVSSVLV</sequence>
<dbReference type="Proteomes" id="UP000292639">
    <property type="component" value="Unassembled WGS sequence"/>
</dbReference>
<dbReference type="InterPro" id="IPR016024">
    <property type="entry name" value="ARM-type_fold"/>
</dbReference>
<keyword evidence="2" id="KW-1185">Reference proteome</keyword>
<organism evidence="1 2">
    <name type="scientific">Stutzerimonas kirkiae</name>
    <dbReference type="NCBI Taxonomy" id="2211392"/>
    <lineage>
        <taxon>Bacteria</taxon>
        <taxon>Pseudomonadati</taxon>
        <taxon>Pseudomonadota</taxon>
        <taxon>Gammaproteobacteria</taxon>
        <taxon>Pseudomonadales</taxon>
        <taxon>Pseudomonadaceae</taxon>
        <taxon>Stutzerimonas</taxon>
    </lineage>
</organism>
<dbReference type="SUPFAM" id="SSF48371">
    <property type="entry name" value="ARM repeat"/>
    <property type="match status" value="1"/>
</dbReference>
<dbReference type="AlphaFoldDB" id="A0A4V2KBL9"/>